<evidence type="ECO:0000313" key="2">
    <source>
        <dbReference type="Proteomes" id="UP000308600"/>
    </source>
</evidence>
<accession>A0ACD2ZZG3</accession>
<sequence length="698" mass="77361">MSVVATKQLNYRPISSIFLRPVGTAALSERVRGTSGSSARLRPSGSFLPHPTSPSQHPVIGVAPLEPPSDMLFRVLRIVIGGGTQDWYQLLGSLESIVIVPFVVCLGEDQPRITALRERCPPDQQSPVPLCGVEDYTAANHGVIPPMSTTHEDEVFKLTLLSNQNDQAQLGPFDGLVAALLDDGVHFITSPNQPMIPMPPLGAREVRRCIDARFGMDDYIQWPQPYCSNTPHYACIPRLEIVQDLHAAINPILDRARLSVSPDTAVAHTVGVFISIHHVAHVYHRARLPFWFIEKRTSFSDQNIMIVIELTPPESIIETATVDRPIPYVSTMAAQSIKYNDPFQAPAPSQPTPSTSLAPTPQTVPQRHTLFSSTSTPQIHNPRLPAAHIPRPSSLKSSSKHSRQSKSRGRHIKPDKAPGSKTPPLPPSFFPFSIQSWTQARASVNTDFTLVQSQQQYDDKKTYFPDISMFITGSPLRNKRWLNIWTLVRGVCISRVETSFASACPLTYQEWRTFLFATPSSQMDSVRDAMAPTLSAYGIPLESLFLVPDGEMPSDDIARGMLWEMAEYNFRCDILLLHGRMRRPDVPDTIGDERLAAALSTHPDISGIFDVDRSSADSGLGLASPVPQTRLLVLRTLCQLMQCWQGDRPPILNVDDSSTSRPYVAELESAITAYFCQTFFNNFGRVPSIPFSLHPILP</sequence>
<reference evidence="1 2" key="1">
    <citation type="journal article" date="2019" name="Nat. Ecol. Evol.">
        <title>Megaphylogeny resolves global patterns of mushroom evolution.</title>
        <authorList>
            <person name="Varga T."/>
            <person name="Krizsan K."/>
            <person name="Foldi C."/>
            <person name="Dima B."/>
            <person name="Sanchez-Garcia M."/>
            <person name="Sanchez-Ramirez S."/>
            <person name="Szollosi G.J."/>
            <person name="Szarkandi J.G."/>
            <person name="Papp V."/>
            <person name="Albert L."/>
            <person name="Andreopoulos W."/>
            <person name="Angelini C."/>
            <person name="Antonin V."/>
            <person name="Barry K.W."/>
            <person name="Bougher N.L."/>
            <person name="Buchanan P."/>
            <person name="Buyck B."/>
            <person name="Bense V."/>
            <person name="Catcheside P."/>
            <person name="Chovatia M."/>
            <person name="Cooper J."/>
            <person name="Damon W."/>
            <person name="Desjardin D."/>
            <person name="Finy P."/>
            <person name="Geml J."/>
            <person name="Haridas S."/>
            <person name="Hughes K."/>
            <person name="Justo A."/>
            <person name="Karasinski D."/>
            <person name="Kautmanova I."/>
            <person name="Kiss B."/>
            <person name="Kocsube S."/>
            <person name="Kotiranta H."/>
            <person name="LaButti K.M."/>
            <person name="Lechner B.E."/>
            <person name="Liimatainen K."/>
            <person name="Lipzen A."/>
            <person name="Lukacs Z."/>
            <person name="Mihaltcheva S."/>
            <person name="Morgado L.N."/>
            <person name="Niskanen T."/>
            <person name="Noordeloos M.E."/>
            <person name="Ohm R.A."/>
            <person name="Ortiz-Santana B."/>
            <person name="Ovrebo C."/>
            <person name="Racz N."/>
            <person name="Riley R."/>
            <person name="Savchenko A."/>
            <person name="Shiryaev A."/>
            <person name="Soop K."/>
            <person name="Spirin V."/>
            <person name="Szebenyi C."/>
            <person name="Tomsovsky M."/>
            <person name="Tulloss R.E."/>
            <person name="Uehling J."/>
            <person name="Grigoriev I.V."/>
            <person name="Vagvolgyi C."/>
            <person name="Papp T."/>
            <person name="Martin F.M."/>
            <person name="Miettinen O."/>
            <person name="Hibbett D.S."/>
            <person name="Nagy L.G."/>
        </authorList>
    </citation>
    <scope>NUCLEOTIDE SEQUENCE [LARGE SCALE GENOMIC DNA]</scope>
    <source>
        <strain evidence="1 2">NL-1719</strain>
    </source>
</reference>
<dbReference type="Proteomes" id="UP000308600">
    <property type="component" value="Unassembled WGS sequence"/>
</dbReference>
<organism evidence="1 2">
    <name type="scientific">Pluteus cervinus</name>
    <dbReference type="NCBI Taxonomy" id="181527"/>
    <lineage>
        <taxon>Eukaryota</taxon>
        <taxon>Fungi</taxon>
        <taxon>Dikarya</taxon>
        <taxon>Basidiomycota</taxon>
        <taxon>Agaricomycotina</taxon>
        <taxon>Agaricomycetes</taxon>
        <taxon>Agaricomycetidae</taxon>
        <taxon>Agaricales</taxon>
        <taxon>Pluteineae</taxon>
        <taxon>Pluteaceae</taxon>
        <taxon>Pluteus</taxon>
    </lineage>
</organism>
<proteinExistence type="predicted"/>
<protein>
    <submittedName>
        <fullName evidence="1">Uncharacterized protein</fullName>
    </submittedName>
</protein>
<gene>
    <name evidence="1" type="ORF">BDN72DRAFT_865738</name>
</gene>
<dbReference type="EMBL" id="ML209234">
    <property type="protein sequence ID" value="TFK58691.1"/>
    <property type="molecule type" value="Genomic_DNA"/>
</dbReference>
<keyword evidence="2" id="KW-1185">Reference proteome</keyword>
<evidence type="ECO:0000313" key="1">
    <source>
        <dbReference type="EMBL" id="TFK58691.1"/>
    </source>
</evidence>
<name>A0ACD2ZZG3_9AGAR</name>